<proteinExistence type="predicted"/>
<sequence>MNNYPEFISLNPTIRFGKPCIKGTRIAVQDILGWLASGIANDEILDDFPELTLEHIHAALAFAADSERRTRLIAA</sequence>
<dbReference type="OrthoDB" id="9809515at2"/>
<keyword evidence="2" id="KW-1185">Reference proteome</keyword>
<dbReference type="STRING" id="1379870.SD10_16285"/>
<dbReference type="HOGENOM" id="CLU_126005_2_0_10"/>
<evidence type="ECO:0000313" key="2">
    <source>
        <dbReference type="Proteomes" id="UP000033054"/>
    </source>
</evidence>
<dbReference type="EMBL" id="CP010429">
    <property type="protein sequence ID" value="AKD56223.1"/>
    <property type="molecule type" value="Genomic_DNA"/>
</dbReference>
<protein>
    <recommendedName>
        <fullName evidence="3">Antitoxin</fullName>
    </recommendedName>
</protein>
<reference evidence="1 2" key="1">
    <citation type="journal article" date="2014" name="Curr. Microbiol.">
        <title>Spirosoma radiotolerans sp. nov., a gamma-radiation-resistant bacterium isolated from gamma ray-irradiated soil.</title>
        <authorList>
            <person name="Lee J.J."/>
            <person name="Srinivasan S."/>
            <person name="Lim S."/>
            <person name="Joe M."/>
            <person name="Im S."/>
            <person name="Bae S.I."/>
            <person name="Park K.R."/>
            <person name="Han J.H."/>
            <person name="Park S.H."/>
            <person name="Joo B.M."/>
            <person name="Park S.J."/>
            <person name="Kim M.K."/>
        </authorList>
    </citation>
    <scope>NUCLEOTIDE SEQUENCE [LARGE SCALE GENOMIC DNA]</scope>
    <source>
        <strain evidence="1 2">DG5A</strain>
    </source>
</reference>
<name>A0A0E3ZVM5_9BACT</name>
<dbReference type="InterPro" id="IPR007367">
    <property type="entry name" value="DUF433"/>
</dbReference>
<dbReference type="SUPFAM" id="SSF46689">
    <property type="entry name" value="Homeodomain-like"/>
    <property type="match status" value="1"/>
</dbReference>
<dbReference type="PATRIC" id="fig|1379870.5.peg.3537"/>
<gene>
    <name evidence="1" type="ORF">SD10_16285</name>
</gene>
<dbReference type="Gene3D" id="1.10.10.10">
    <property type="entry name" value="Winged helix-like DNA-binding domain superfamily/Winged helix DNA-binding domain"/>
    <property type="match status" value="1"/>
</dbReference>
<dbReference type="Pfam" id="PF04255">
    <property type="entry name" value="DUF433"/>
    <property type="match status" value="1"/>
</dbReference>
<dbReference type="RefSeq" id="WP_046575105.1">
    <property type="nucleotide sequence ID" value="NZ_CP010429.1"/>
</dbReference>
<dbReference type="PANTHER" id="PTHR34849">
    <property type="entry name" value="SSL5025 PROTEIN"/>
    <property type="match status" value="1"/>
</dbReference>
<dbReference type="KEGG" id="srd:SD10_16285"/>
<accession>A0A0E3ZVM5</accession>
<evidence type="ECO:0000313" key="1">
    <source>
        <dbReference type="EMBL" id="AKD56223.1"/>
    </source>
</evidence>
<dbReference type="InterPro" id="IPR036388">
    <property type="entry name" value="WH-like_DNA-bd_sf"/>
</dbReference>
<evidence type="ECO:0008006" key="3">
    <source>
        <dbReference type="Google" id="ProtNLM"/>
    </source>
</evidence>
<dbReference type="PANTHER" id="PTHR34849:SF5">
    <property type="entry name" value="SSL2733 PROTEIN"/>
    <property type="match status" value="1"/>
</dbReference>
<dbReference type="InterPro" id="IPR009057">
    <property type="entry name" value="Homeodomain-like_sf"/>
</dbReference>
<organism evidence="1 2">
    <name type="scientific">Spirosoma radiotolerans</name>
    <dbReference type="NCBI Taxonomy" id="1379870"/>
    <lineage>
        <taxon>Bacteria</taxon>
        <taxon>Pseudomonadati</taxon>
        <taxon>Bacteroidota</taxon>
        <taxon>Cytophagia</taxon>
        <taxon>Cytophagales</taxon>
        <taxon>Cytophagaceae</taxon>
        <taxon>Spirosoma</taxon>
    </lineage>
</organism>
<dbReference type="Proteomes" id="UP000033054">
    <property type="component" value="Chromosome"/>
</dbReference>
<dbReference type="AlphaFoldDB" id="A0A0E3ZVM5"/>